<organism evidence="2 3">
    <name type="scientific">Actinomadura alba</name>
    <dbReference type="NCBI Taxonomy" id="406431"/>
    <lineage>
        <taxon>Bacteria</taxon>
        <taxon>Bacillati</taxon>
        <taxon>Actinomycetota</taxon>
        <taxon>Actinomycetes</taxon>
        <taxon>Streptosporangiales</taxon>
        <taxon>Thermomonosporaceae</taxon>
        <taxon>Actinomadura</taxon>
    </lineage>
</organism>
<accession>A0ABR7LVE5</accession>
<evidence type="ECO:0000259" key="1">
    <source>
        <dbReference type="PROSITE" id="PS50994"/>
    </source>
</evidence>
<dbReference type="RefSeq" id="WP_187245860.1">
    <property type="nucleotide sequence ID" value="NZ_JABVEC010000021.1"/>
</dbReference>
<reference evidence="2 3" key="1">
    <citation type="submission" date="2020-06" db="EMBL/GenBank/DDBJ databases">
        <title>Actinomadura xiongansis sp. nov., isolated from soil of Baiyangdian.</title>
        <authorList>
            <person name="Zhang X."/>
        </authorList>
    </citation>
    <scope>NUCLEOTIDE SEQUENCE [LARGE SCALE GENOMIC DNA]</scope>
    <source>
        <strain evidence="2 3">HBUM206468</strain>
    </source>
</reference>
<dbReference type="Pfam" id="PF13683">
    <property type="entry name" value="rve_3"/>
    <property type="match status" value="1"/>
</dbReference>
<name>A0ABR7LVE5_9ACTN</name>
<dbReference type="PROSITE" id="PS50994">
    <property type="entry name" value="INTEGRASE"/>
    <property type="match status" value="1"/>
</dbReference>
<evidence type="ECO:0000313" key="2">
    <source>
        <dbReference type="EMBL" id="MBC6468817.1"/>
    </source>
</evidence>
<dbReference type="EMBL" id="JABVEC010000021">
    <property type="protein sequence ID" value="MBC6468817.1"/>
    <property type="molecule type" value="Genomic_DNA"/>
</dbReference>
<sequence>MPLALAYMIIRFVLSVVAVLVRGDVSKDVELLVLRHENAVLRRQVPRPRYGPADRIWFAALSRHLPRRLWSAVFPVTPATILRWHRRLVTRKWTYSDRRRPGRPSMVAAVKQLILRMARDNPRWGHRRIQGELARLGHQVAPSTVWEILNAAGIDPAPRRSGPTWRQFLSAQTHAMIACDFFTVDTTVLKRLYVLVFIEHGTRMLHLAGVTANPTGPWVTQQARNLAMDLGPRMDSLRFLVRDRDTKFTAAFDEVFRACGVQIIKTPPRAPRANAICERVVRTLRREVLDQILIFNEKHLSKILTEYVEHYDDHRPHQSRGQRPPHVETTVARPITDLADLRSVQRQPILGGLISQYHRAA</sequence>
<evidence type="ECO:0000313" key="3">
    <source>
        <dbReference type="Proteomes" id="UP000805614"/>
    </source>
</evidence>
<dbReference type="InterPro" id="IPR001584">
    <property type="entry name" value="Integrase_cat-core"/>
</dbReference>
<dbReference type="InterPro" id="IPR012337">
    <property type="entry name" value="RNaseH-like_sf"/>
</dbReference>
<dbReference type="Pfam" id="PF13565">
    <property type="entry name" value="HTH_32"/>
    <property type="match status" value="1"/>
</dbReference>
<dbReference type="Gene3D" id="3.30.420.10">
    <property type="entry name" value="Ribonuclease H-like superfamily/Ribonuclease H"/>
    <property type="match status" value="1"/>
</dbReference>
<dbReference type="SUPFAM" id="SSF46689">
    <property type="entry name" value="Homeodomain-like"/>
    <property type="match status" value="1"/>
</dbReference>
<dbReference type="InterPro" id="IPR036397">
    <property type="entry name" value="RNaseH_sf"/>
</dbReference>
<proteinExistence type="predicted"/>
<gene>
    <name evidence="2" type="ORF">HKK74_25460</name>
</gene>
<dbReference type="SUPFAM" id="SSF53098">
    <property type="entry name" value="Ribonuclease H-like"/>
    <property type="match status" value="1"/>
</dbReference>
<dbReference type="PANTHER" id="PTHR35004:SF7">
    <property type="entry name" value="INTEGRASE PROTEIN"/>
    <property type="match status" value="1"/>
</dbReference>
<keyword evidence="3" id="KW-1185">Reference proteome</keyword>
<dbReference type="Proteomes" id="UP000805614">
    <property type="component" value="Unassembled WGS sequence"/>
</dbReference>
<comment type="caution">
    <text evidence="2">The sequence shown here is derived from an EMBL/GenBank/DDBJ whole genome shotgun (WGS) entry which is preliminary data.</text>
</comment>
<feature type="domain" description="Integrase catalytic" evidence="1">
    <location>
        <begin position="159"/>
        <end position="332"/>
    </location>
</feature>
<dbReference type="PANTHER" id="PTHR35004">
    <property type="entry name" value="TRANSPOSASE RV3428C-RELATED"/>
    <property type="match status" value="1"/>
</dbReference>
<protein>
    <submittedName>
        <fullName evidence="2">Transposase</fullName>
    </submittedName>
</protein>
<dbReference type="InterPro" id="IPR009057">
    <property type="entry name" value="Homeodomain-like_sf"/>
</dbReference>